<keyword evidence="3" id="KW-1185">Reference proteome</keyword>
<feature type="transmembrane region" description="Helical" evidence="1">
    <location>
        <begin position="25"/>
        <end position="46"/>
    </location>
</feature>
<accession>A0ABS0ZA01</accession>
<comment type="caution">
    <text evidence="2">The sequence shown here is derived from an EMBL/GenBank/DDBJ whole genome shotgun (WGS) entry which is preliminary data.</text>
</comment>
<protein>
    <submittedName>
        <fullName evidence="2">DUF4381 domain-containing protein</fullName>
    </submittedName>
</protein>
<keyword evidence="1" id="KW-1133">Transmembrane helix</keyword>
<evidence type="ECO:0000256" key="1">
    <source>
        <dbReference type="SAM" id="Phobius"/>
    </source>
</evidence>
<sequence length="155" mass="18515">MNTTIDLPNKAYLLPESIANWPPAWWFWPILFVLLSGFIFITYLFIRRHKKRTYRREALAKLQELHELSDRALVELCLSLIKRCLKTEKNDTLLRLSNAELIPLLDKQMGRKKYSFQNLTEELIELPYQPNTQLSPDKRQALIDTTRYWIRSHRA</sequence>
<reference evidence="2 3" key="1">
    <citation type="submission" date="2020-12" db="EMBL/GenBank/DDBJ databases">
        <title>Comparative genome analysis of fungal antagonists Marinomonas ostreistagni 398 and M. spartinae 468.</title>
        <authorList>
            <person name="Fields J.L."/>
            <person name="Mavrodi O.V."/>
            <person name="Biber P.D."/>
            <person name="Indest K.J."/>
            <person name="Mavrodi D.V."/>
        </authorList>
    </citation>
    <scope>NUCLEOTIDE SEQUENCE [LARGE SCALE GENOMIC DNA]</scope>
    <source>
        <strain evidence="2 3">USM7</strain>
    </source>
</reference>
<keyword evidence="1" id="KW-0472">Membrane</keyword>
<evidence type="ECO:0000313" key="2">
    <source>
        <dbReference type="EMBL" id="MBJ7550475.1"/>
    </source>
</evidence>
<proteinExistence type="predicted"/>
<dbReference type="RefSeq" id="WP_199462103.1">
    <property type="nucleotide sequence ID" value="NZ_JAEMUH010000006.1"/>
</dbReference>
<dbReference type="EMBL" id="JAEMUH010000006">
    <property type="protein sequence ID" value="MBJ7550475.1"/>
    <property type="molecule type" value="Genomic_DNA"/>
</dbReference>
<organism evidence="2 3">
    <name type="scientific">Marinomonas ostreistagni</name>
    <dbReference type="NCBI Taxonomy" id="359209"/>
    <lineage>
        <taxon>Bacteria</taxon>
        <taxon>Pseudomonadati</taxon>
        <taxon>Pseudomonadota</taxon>
        <taxon>Gammaproteobacteria</taxon>
        <taxon>Oceanospirillales</taxon>
        <taxon>Oceanospirillaceae</taxon>
        <taxon>Marinomonas</taxon>
    </lineage>
</organism>
<name>A0ABS0ZA01_9GAMM</name>
<dbReference type="Pfam" id="PF14316">
    <property type="entry name" value="DUF4381"/>
    <property type="match status" value="1"/>
</dbReference>
<gene>
    <name evidence="2" type="ORF">JHD44_07265</name>
</gene>
<keyword evidence="1" id="KW-0812">Transmembrane</keyword>
<evidence type="ECO:0000313" key="3">
    <source>
        <dbReference type="Proteomes" id="UP000598488"/>
    </source>
</evidence>
<dbReference type="InterPro" id="IPR025489">
    <property type="entry name" value="DUF4381"/>
</dbReference>
<dbReference type="Proteomes" id="UP000598488">
    <property type="component" value="Unassembled WGS sequence"/>
</dbReference>